<name>A0A812TNG1_SYMPI</name>
<keyword evidence="1" id="KW-0472">Membrane</keyword>
<feature type="non-terminal residue" evidence="2">
    <location>
        <position position="1"/>
    </location>
</feature>
<sequence>DWACLRLGQLMTLGKFNSKILPFVFSWPTGTIASFFHVRRHLDQFAPDLAEFLHRLHEAGIQEW</sequence>
<reference evidence="2" key="1">
    <citation type="submission" date="2021-02" db="EMBL/GenBank/DDBJ databases">
        <authorList>
            <person name="Dougan E. K."/>
            <person name="Rhodes N."/>
            <person name="Thang M."/>
            <person name="Chan C."/>
        </authorList>
    </citation>
    <scope>NUCLEOTIDE SEQUENCE</scope>
</reference>
<evidence type="ECO:0000256" key="1">
    <source>
        <dbReference type="SAM" id="Phobius"/>
    </source>
</evidence>
<proteinExistence type="predicted"/>
<protein>
    <submittedName>
        <fullName evidence="2">Uncharacterized protein</fullName>
    </submittedName>
</protein>
<accession>A0A812TNG1</accession>
<comment type="caution">
    <text evidence="2">The sequence shown here is derived from an EMBL/GenBank/DDBJ whole genome shotgun (WGS) entry which is preliminary data.</text>
</comment>
<feature type="transmembrane region" description="Helical" evidence="1">
    <location>
        <begin position="20"/>
        <end position="38"/>
    </location>
</feature>
<dbReference type="EMBL" id="CAJNIZ010031890">
    <property type="protein sequence ID" value="CAE7533175.1"/>
    <property type="molecule type" value="Genomic_DNA"/>
</dbReference>
<dbReference type="Proteomes" id="UP000649617">
    <property type="component" value="Unassembled WGS sequence"/>
</dbReference>
<dbReference type="AlphaFoldDB" id="A0A812TNG1"/>
<evidence type="ECO:0000313" key="3">
    <source>
        <dbReference type="Proteomes" id="UP000649617"/>
    </source>
</evidence>
<organism evidence="2 3">
    <name type="scientific">Symbiodinium pilosum</name>
    <name type="common">Dinoflagellate</name>
    <dbReference type="NCBI Taxonomy" id="2952"/>
    <lineage>
        <taxon>Eukaryota</taxon>
        <taxon>Sar</taxon>
        <taxon>Alveolata</taxon>
        <taxon>Dinophyceae</taxon>
        <taxon>Suessiales</taxon>
        <taxon>Symbiodiniaceae</taxon>
        <taxon>Symbiodinium</taxon>
    </lineage>
</organism>
<evidence type="ECO:0000313" key="2">
    <source>
        <dbReference type="EMBL" id="CAE7533175.1"/>
    </source>
</evidence>
<feature type="non-terminal residue" evidence="2">
    <location>
        <position position="64"/>
    </location>
</feature>
<keyword evidence="1" id="KW-1133">Transmembrane helix</keyword>
<dbReference type="OrthoDB" id="419050at2759"/>
<gene>
    <name evidence="2" type="ORF">SPIL2461_LOCUS14064</name>
</gene>
<keyword evidence="3" id="KW-1185">Reference proteome</keyword>
<keyword evidence="1" id="KW-0812">Transmembrane</keyword>